<reference evidence="3" key="2">
    <citation type="journal article" date="2021" name="PeerJ">
        <title>Extensive microbial diversity within the chicken gut microbiome revealed by metagenomics and culture.</title>
        <authorList>
            <person name="Gilroy R."/>
            <person name="Ravi A."/>
            <person name="Getino M."/>
            <person name="Pursley I."/>
            <person name="Horton D.L."/>
            <person name="Alikhan N.F."/>
            <person name="Baker D."/>
            <person name="Gharbi K."/>
            <person name="Hall N."/>
            <person name="Watson M."/>
            <person name="Adriaenssens E.M."/>
            <person name="Foster-Nyarko E."/>
            <person name="Jarju S."/>
            <person name="Secka A."/>
            <person name="Antonio M."/>
            <person name="Oren A."/>
            <person name="Chaudhuri R.R."/>
            <person name="La Ragione R."/>
            <person name="Hildebrand F."/>
            <person name="Pallen M.J."/>
        </authorList>
    </citation>
    <scope>NUCLEOTIDE SEQUENCE</scope>
    <source>
        <strain evidence="3">6276</strain>
    </source>
</reference>
<name>A0A9D1JP86_9BACT</name>
<organism evidence="3 4">
    <name type="scientific">Candidatus Scatousia excrementigallinarum</name>
    <dbReference type="NCBI Taxonomy" id="2840935"/>
    <lineage>
        <taxon>Bacteria</taxon>
        <taxon>Candidatus Scatousia</taxon>
    </lineage>
</organism>
<feature type="chain" id="PRO_5039129597" evidence="2">
    <location>
        <begin position="22"/>
        <end position="103"/>
    </location>
</feature>
<dbReference type="Proteomes" id="UP000823928">
    <property type="component" value="Unassembled WGS sequence"/>
</dbReference>
<evidence type="ECO:0000313" key="4">
    <source>
        <dbReference type="Proteomes" id="UP000823928"/>
    </source>
</evidence>
<dbReference type="EMBL" id="DVIU01000296">
    <property type="protein sequence ID" value="HIS37806.1"/>
    <property type="molecule type" value="Genomic_DNA"/>
</dbReference>
<evidence type="ECO:0000256" key="2">
    <source>
        <dbReference type="SAM" id="SignalP"/>
    </source>
</evidence>
<evidence type="ECO:0000313" key="3">
    <source>
        <dbReference type="EMBL" id="HIS37806.1"/>
    </source>
</evidence>
<evidence type="ECO:0000256" key="1">
    <source>
        <dbReference type="SAM" id="MobiDB-lite"/>
    </source>
</evidence>
<feature type="region of interest" description="Disordered" evidence="1">
    <location>
        <begin position="47"/>
        <end position="103"/>
    </location>
</feature>
<accession>A0A9D1JP86</accession>
<sequence length="103" mass="11851">MKKTLIALMALSMLSIGAAQAAEKRPVSNFLNKLEAKEEAAYKKIEADKKAAEARKKERAEQQKARQEALEKQKKEAQAQREARQKKIETKKQQWKDLLEIDK</sequence>
<keyword evidence="2" id="KW-0732">Signal</keyword>
<reference evidence="3" key="1">
    <citation type="submission" date="2020-10" db="EMBL/GenBank/DDBJ databases">
        <authorList>
            <person name="Gilroy R."/>
        </authorList>
    </citation>
    <scope>NUCLEOTIDE SEQUENCE</scope>
    <source>
        <strain evidence="3">6276</strain>
    </source>
</reference>
<gene>
    <name evidence="3" type="ORF">IAC10_14475</name>
</gene>
<feature type="signal peptide" evidence="2">
    <location>
        <begin position="1"/>
        <end position="21"/>
    </location>
</feature>
<dbReference type="AlphaFoldDB" id="A0A9D1JP86"/>
<protein>
    <submittedName>
        <fullName evidence="3">Uncharacterized protein</fullName>
    </submittedName>
</protein>
<comment type="caution">
    <text evidence="3">The sequence shown here is derived from an EMBL/GenBank/DDBJ whole genome shotgun (WGS) entry which is preliminary data.</text>
</comment>
<proteinExistence type="predicted"/>